<sequence length="182" mass="20363">MNRKLTFRSHISATSKKATDIFKQLSRAAKVTWSLNGEITRTISVAIIEPIVLYAASVWAPATELELIKKQLNALQRGFAQKICRAYCTVSLTSATVLSGTLPLDLRVQECASLYRTKRGFSLDYLLDQPHPSRLMSVRYGLLESDDSKIDECVGSALTWREEGREMAFSTFSLDTSCTVFQ</sequence>
<dbReference type="EMBL" id="JACKWZ010000325">
    <property type="protein sequence ID" value="KAF9409307.1"/>
    <property type="molecule type" value="Genomic_DNA"/>
</dbReference>
<keyword evidence="2" id="KW-1185">Reference proteome</keyword>
<evidence type="ECO:0000313" key="2">
    <source>
        <dbReference type="Proteomes" id="UP000648187"/>
    </source>
</evidence>
<organism evidence="1 2">
    <name type="scientific">Spodoptera exigua</name>
    <name type="common">Beet armyworm</name>
    <name type="synonym">Noctua fulgens</name>
    <dbReference type="NCBI Taxonomy" id="7107"/>
    <lineage>
        <taxon>Eukaryota</taxon>
        <taxon>Metazoa</taxon>
        <taxon>Ecdysozoa</taxon>
        <taxon>Arthropoda</taxon>
        <taxon>Hexapoda</taxon>
        <taxon>Insecta</taxon>
        <taxon>Pterygota</taxon>
        <taxon>Neoptera</taxon>
        <taxon>Endopterygota</taxon>
        <taxon>Lepidoptera</taxon>
        <taxon>Glossata</taxon>
        <taxon>Ditrysia</taxon>
        <taxon>Noctuoidea</taxon>
        <taxon>Noctuidae</taxon>
        <taxon>Amphipyrinae</taxon>
        <taxon>Spodoptera</taxon>
    </lineage>
</organism>
<proteinExistence type="predicted"/>
<dbReference type="AlphaFoldDB" id="A0A835G7A8"/>
<reference evidence="1" key="1">
    <citation type="submission" date="2020-08" db="EMBL/GenBank/DDBJ databases">
        <title>Spodoptera exigua strain:BAW_Kor-Di-RS1 Genome sequencing and assembly.</title>
        <authorList>
            <person name="Kim J."/>
            <person name="Nam H.Y."/>
            <person name="Kwon M."/>
            <person name="Choi J.H."/>
            <person name="Cho S.R."/>
            <person name="Kim G.-H."/>
        </authorList>
    </citation>
    <scope>NUCLEOTIDE SEQUENCE</scope>
    <source>
        <strain evidence="1">BAW_Kor-Di-RS1</strain>
        <tissue evidence="1">Whole-body</tissue>
    </source>
</reference>
<name>A0A835G7A8_SPOEX</name>
<protein>
    <submittedName>
        <fullName evidence="1">Uncharacterized protein</fullName>
    </submittedName>
</protein>
<evidence type="ECO:0000313" key="1">
    <source>
        <dbReference type="EMBL" id="KAF9409307.1"/>
    </source>
</evidence>
<dbReference type="Proteomes" id="UP000648187">
    <property type="component" value="Unassembled WGS sequence"/>
</dbReference>
<accession>A0A835G7A8</accession>
<comment type="caution">
    <text evidence="1">The sequence shown here is derived from an EMBL/GenBank/DDBJ whole genome shotgun (WGS) entry which is preliminary data.</text>
</comment>
<gene>
    <name evidence="1" type="ORF">HW555_011289</name>
</gene>